<feature type="transmembrane region" description="Helical" evidence="1">
    <location>
        <begin position="12"/>
        <end position="32"/>
    </location>
</feature>
<dbReference type="InterPro" id="IPR046947">
    <property type="entry name" value="LytR-like"/>
</dbReference>
<dbReference type="Gene3D" id="2.40.50.1020">
    <property type="entry name" value="LytTr DNA-binding domain"/>
    <property type="match status" value="1"/>
</dbReference>
<evidence type="ECO:0000313" key="3">
    <source>
        <dbReference type="EMBL" id="PHN05428.1"/>
    </source>
</evidence>
<name>A0A2D0NAL9_FLAN2</name>
<dbReference type="OrthoDB" id="1116942at2"/>
<dbReference type="SMART" id="SM00850">
    <property type="entry name" value="LytTR"/>
    <property type="match status" value="1"/>
</dbReference>
<feature type="transmembrane region" description="Helical" evidence="1">
    <location>
        <begin position="76"/>
        <end position="103"/>
    </location>
</feature>
<dbReference type="GO" id="GO:0000156">
    <property type="term" value="F:phosphorelay response regulator activity"/>
    <property type="evidence" value="ECO:0007669"/>
    <property type="project" value="InterPro"/>
</dbReference>
<gene>
    <name evidence="3" type="ORF">CRP01_15640</name>
</gene>
<feature type="transmembrane region" description="Helical" evidence="1">
    <location>
        <begin position="123"/>
        <end position="139"/>
    </location>
</feature>
<keyword evidence="1" id="KW-1133">Transmembrane helix</keyword>
<organism evidence="3 4">
    <name type="scientific">Flavilitoribacter nigricans (strain ATCC 23147 / DSM 23189 / NBRC 102662 / NCIMB 1420 / SS-2)</name>
    <name type="common">Lewinella nigricans</name>
    <dbReference type="NCBI Taxonomy" id="1122177"/>
    <lineage>
        <taxon>Bacteria</taxon>
        <taxon>Pseudomonadati</taxon>
        <taxon>Bacteroidota</taxon>
        <taxon>Saprospiria</taxon>
        <taxon>Saprospirales</taxon>
        <taxon>Lewinellaceae</taxon>
        <taxon>Flavilitoribacter</taxon>
    </lineage>
</organism>
<evidence type="ECO:0000313" key="4">
    <source>
        <dbReference type="Proteomes" id="UP000223913"/>
    </source>
</evidence>
<evidence type="ECO:0000256" key="1">
    <source>
        <dbReference type="SAM" id="Phobius"/>
    </source>
</evidence>
<dbReference type="AlphaFoldDB" id="A0A2D0NAL9"/>
<keyword evidence="4" id="KW-1185">Reference proteome</keyword>
<reference evidence="3 4" key="1">
    <citation type="submission" date="2017-10" db="EMBL/GenBank/DDBJ databases">
        <title>The draft genome sequence of Lewinella nigricans NBRC 102662.</title>
        <authorList>
            <person name="Wang K."/>
        </authorList>
    </citation>
    <scope>NUCLEOTIDE SEQUENCE [LARGE SCALE GENOMIC DNA]</scope>
    <source>
        <strain evidence="3 4">NBRC 102662</strain>
    </source>
</reference>
<dbReference type="GO" id="GO:0003677">
    <property type="term" value="F:DNA binding"/>
    <property type="evidence" value="ECO:0007669"/>
    <property type="project" value="InterPro"/>
</dbReference>
<evidence type="ECO:0000259" key="2">
    <source>
        <dbReference type="PROSITE" id="PS50930"/>
    </source>
</evidence>
<dbReference type="Proteomes" id="UP000223913">
    <property type="component" value="Unassembled WGS sequence"/>
</dbReference>
<dbReference type="PROSITE" id="PS50930">
    <property type="entry name" value="HTH_LYTTR"/>
    <property type="match status" value="1"/>
</dbReference>
<dbReference type="PANTHER" id="PTHR37299:SF1">
    <property type="entry name" value="STAGE 0 SPORULATION PROTEIN A HOMOLOG"/>
    <property type="match status" value="1"/>
</dbReference>
<keyword evidence="1" id="KW-0812">Transmembrane</keyword>
<dbReference type="Pfam" id="PF04397">
    <property type="entry name" value="LytTR"/>
    <property type="match status" value="1"/>
</dbReference>
<keyword evidence="1" id="KW-0472">Membrane</keyword>
<feature type="domain" description="HTH LytTR-type" evidence="2">
    <location>
        <begin position="160"/>
        <end position="264"/>
    </location>
</feature>
<accession>A0A2D0NAL9</accession>
<comment type="caution">
    <text evidence="3">The sequence shown here is derived from an EMBL/GenBank/DDBJ whole genome shotgun (WGS) entry which is preliminary data.</text>
</comment>
<dbReference type="EMBL" id="PDUD01000021">
    <property type="protein sequence ID" value="PHN05428.1"/>
    <property type="molecule type" value="Genomic_DNA"/>
</dbReference>
<dbReference type="RefSeq" id="WP_099151005.1">
    <property type="nucleotide sequence ID" value="NZ_PDUD01000021.1"/>
</dbReference>
<feature type="transmembrane region" description="Helical" evidence="1">
    <location>
        <begin position="44"/>
        <end position="64"/>
    </location>
</feature>
<sequence>MLLTKQKLEYGLPLAITLLVVITVLQDLIASILLDRGFYLSESLLFKIVWMLFLPAVFLLWYGLKRLPYRPTRRWLYPGIALGMAVGHLLLAGALTAGIAQLFMRRPFTFKGVEEYLLSHQGLPVLCCYLIMVAGIVYLRHRRRQADELPASPPDYPEFLSVRQGKKVIPVPVEAIQYIQSENPYCRLVTHGGKYLMSTSLKQLHSELDPGLMLRVHRSTIVNVREIRELRSRSNGDYDILLHSGVMLRWSRNYADGRKELLHLAR</sequence>
<proteinExistence type="predicted"/>
<dbReference type="PANTHER" id="PTHR37299">
    <property type="entry name" value="TRANSCRIPTIONAL REGULATOR-RELATED"/>
    <property type="match status" value="1"/>
</dbReference>
<dbReference type="InterPro" id="IPR007492">
    <property type="entry name" value="LytTR_DNA-bd_dom"/>
</dbReference>
<protein>
    <recommendedName>
        <fullName evidence="2">HTH LytTR-type domain-containing protein</fullName>
    </recommendedName>
</protein>